<proteinExistence type="predicted"/>
<gene>
    <name evidence="1" type="primary">HGH1</name>
    <name evidence="1" type="ORF">H2198_010075</name>
</gene>
<dbReference type="Proteomes" id="UP001172386">
    <property type="component" value="Unassembled WGS sequence"/>
</dbReference>
<dbReference type="EMBL" id="JAPDRQ010000325">
    <property type="protein sequence ID" value="KAJ9650620.1"/>
    <property type="molecule type" value="Genomic_DNA"/>
</dbReference>
<reference evidence="1" key="1">
    <citation type="submission" date="2022-10" db="EMBL/GenBank/DDBJ databases">
        <title>Culturing micro-colonial fungi from biological soil crusts in the Mojave desert and describing Neophaeococcomyces mojavensis, and introducing the new genera and species Taxawa tesnikishii.</title>
        <authorList>
            <person name="Kurbessoian T."/>
            <person name="Stajich J.E."/>
        </authorList>
    </citation>
    <scope>NUCLEOTIDE SEQUENCE</scope>
    <source>
        <strain evidence="1">JES_112</strain>
    </source>
</reference>
<organism evidence="1 2">
    <name type="scientific">Neophaeococcomyces mojaviensis</name>
    <dbReference type="NCBI Taxonomy" id="3383035"/>
    <lineage>
        <taxon>Eukaryota</taxon>
        <taxon>Fungi</taxon>
        <taxon>Dikarya</taxon>
        <taxon>Ascomycota</taxon>
        <taxon>Pezizomycotina</taxon>
        <taxon>Eurotiomycetes</taxon>
        <taxon>Chaetothyriomycetidae</taxon>
        <taxon>Chaetothyriales</taxon>
        <taxon>Chaetothyriales incertae sedis</taxon>
        <taxon>Neophaeococcomyces</taxon>
    </lineage>
</organism>
<evidence type="ECO:0000313" key="2">
    <source>
        <dbReference type="Proteomes" id="UP001172386"/>
    </source>
</evidence>
<sequence>MPSELEELIEFLHHGNTQIRQVATNHLVGYSTAHDHISTLFKRNQLEPLKDLKLLVRDYTPIAHDALTILTNLTGSGDREVLQYFARDEVFVEVLLTKIVDVREENADLCCGLLANLVKDDQLAERLVKAERDVPPRMKVKVKLKSDAKGRVGTQEIGEPVEMQVSTSKRVLDQLMDVFVKGANGSLNQHANYDYISYVFADLSKFKDGQKYLLERQGYDGVVPITKLMVFTDPDTGSLVRRKGIAGVIKNVTFEVSQHPYLMRHEAEGGVGLLPYILLPLAGSEEFDAEDSEGMLDELQLLPPDKDREPDDEVVVAYIETLLLLTTTKEGRDVLRRVKVYPVIRELHLKREGDNVREGCERLVDVLMRDEEKQDEVDDGDHKIEEIF</sequence>
<keyword evidence="2" id="KW-1185">Reference proteome</keyword>
<protein>
    <submittedName>
        <fullName evidence="1">Protein hgh1</fullName>
    </submittedName>
</protein>
<comment type="caution">
    <text evidence="1">The sequence shown here is derived from an EMBL/GenBank/DDBJ whole genome shotgun (WGS) entry which is preliminary data.</text>
</comment>
<name>A0ACC2ZSM0_9EURO</name>
<accession>A0ACC2ZSM0</accession>
<evidence type="ECO:0000313" key="1">
    <source>
        <dbReference type="EMBL" id="KAJ9650620.1"/>
    </source>
</evidence>